<reference evidence="1 2" key="1">
    <citation type="submission" date="2017-09" db="EMBL/GenBank/DDBJ databases">
        <title>Depth-based differentiation of microbial function through sediment-hosted aquifers and enrichment of novel symbionts in the deep terrestrial subsurface.</title>
        <authorList>
            <person name="Probst A.J."/>
            <person name="Ladd B."/>
            <person name="Jarett J.K."/>
            <person name="Geller-Mcgrath D.E."/>
            <person name="Sieber C.M."/>
            <person name="Emerson J.B."/>
            <person name="Anantharaman K."/>
            <person name="Thomas B.C."/>
            <person name="Malmstrom R."/>
            <person name="Stieglmeier M."/>
            <person name="Klingl A."/>
            <person name="Woyke T."/>
            <person name="Ryan C.M."/>
            <person name="Banfield J.F."/>
        </authorList>
    </citation>
    <scope>NUCLEOTIDE SEQUENCE [LARGE SCALE GENOMIC DNA]</scope>
    <source>
        <strain evidence="1">CG22_combo_CG10-13_8_21_14_all_36_13</strain>
    </source>
</reference>
<gene>
    <name evidence="1" type="ORF">COW81_02935</name>
</gene>
<dbReference type="EMBL" id="PCTT01000039">
    <property type="protein sequence ID" value="PIP86925.1"/>
    <property type="molecule type" value="Genomic_DNA"/>
</dbReference>
<comment type="caution">
    <text evidence="1">The sequence shown here is derived from an EMBL/GenBank/DDBJ whole genome shotgun (WGS) entry which is preliminary data.</text>
</comment>
<dbReference type="Pfam" id="PF13365">
    <property type="entry name" value="Trypsin_2"/>
    <property type="match status" value="1"/>
</dbReference>
<dbReference type="AlphaFoldDB" id="A0A2H0DXM2"/>
<sequence>KEPNIAVKTPVVNAPVVTAPVVEAVDPGISFSLINEQARESLVNILCTTKSGGLLNPISGSGIIIDPKGIILTNSHVAQYYLLKDYSTTDFITCVIRTGSPAKVKYLAEPLYISESWIGENAKLIDAQEALGTGEYDYALLMITKTIDGSPLPENFAYTKISKSTNLKINDNVYLGGYPAGFIGGITIQKSLSITSTIGQISELFTFGEGALDLIGVKGSIVSQKGSSGGAVINNKGDLIGVVVTSTSADNTADRILGAITTGYVERDFERQVGTSLEDFLSRSNETTIESFWSTIAPPLIEALENELDN</sequence>
<dbReference type="Proteomes" id="UP000231143">
    <property type="component" value="Unassembled WGS sequence"/>
</dbReference>
<name>A0A2H0DXM2_9BACT</name>
<dbReference type="InterPro" id="IPR009003">
    <property type="entry name" value="Peptidase_S1_PA"/>
</dbReference>
<accession>A0A2H0DXM2</accession>
<evidence type="ECO:0000313" key="2">
    <source>
        <dbReference type="Proteomes" id="UP000231143"/>
    </source>
</evidence>
<evidence type="ECO:0000313" key="1">
    <source>
        <dbReference type="EMBL" id="PIP86925.1"/>
    </source>
</evidence>
<evidence type="ECO:0008006" key="3">
    <source>
        <dbReference type="Google" id="ProtNLM"/>
    </source>
</evidence>
<dbReference type="SUPFAM" id="SSF50494">
    <property type="entry name" value="Trypsin-like serine proteases"/>
    <property type="match status" value="1"/>
</dbReference>
<dbReference type="Gene3D" id="2.40.10.10">
    <property type="entry name" value="Trypsin-like serine proteases"/>
    <property type="match status" value="2"/>
</dbReference>
<feature type="non-terminal residue" evidence="1">
    <location>
        <position position="1"/>
    </location>
</feature>
<proteinExistence type="predicted"/>
<protein>
    <recommendedName>
        <fullName evidence="3">Serine protease</fullName>
    </recommendedName>
</protein>
<dbReference type="InterPro" id="IPR043504">
    <property type="entry name" value="Peptidase_S1_PA_chymotrypsin"/>
</dbReference>
<organism evidence="1 2">
    <name type="scientific">Candidatus Campbellbacteria bacterium CG22_combo_CG10-13_8_21_14_all_36_13</name>
    <dbReference type="NCBI Taxonomy" id="1974529"/>
    <lineage>
        <taxon>Bacteria</taxon>
        <taxon>Candidatus Campbelliibacteriota</taxon>
    </lineage>
</organism>